<dbReference type="PANTHER" id="PTHR36083:SF1">
    <property type="entry name" value="LARGE RIBOSOMAL SUBUNIT PROTEIN BL32C"/>
    <property type="match status" value="1"/>
</dbReference>
<organism evidence="7">
    <name type="scientific">Eutreptiella pomquetensis</name>
    <dbReference type="NCBI Taxonomy" id="215699"/>
    <lineage>
        <taxon>Eukaryota</taxon>
        <taxon>Discoba</taxon>
        <taxon>Euglenozoa</taxon>
        <taxon>Euglenida</taxon>
        <taxon>Spirocuta</taxon>
        <taxon>Euglenophyceae</taxon>
        <taxon>Eutreptiales</taxon>
        <taxon>Eutreptiaceae</taxon>
        <taxon>Eutreptiella</taxon>
    </lineage>
</organism>
<dbReference type="InterPro" id="IPR002677">
    <property type="entry name" value="Ribosomal_bL32"/>
</dbReference>
<dbReference type="AlphaFoldDB" id="A0A223FLV5"/>
<dbReference type="PANTHER" id="PTHR36083">
    <property type="entry name" value="50S RIBOSOMAL PROTEIN L32, CHLOROPLASTIC"/>
    <property type="match status" value="1"/>
</dbReference>
<proteinExistence type="inferred from homology"/>
<evidence type="ECO:0000256" key="2">
    <source>
        <dbReference type="ARBA" id="ARBA00022980"/>
    </source>
</evidence>
<geneLocation type="plastid" evidence="7"/>
<evidence type="ECO:0000256" key="5">
    <source>
        <dbReference type="ARBA" id="ARBA00035431"/>
    </source>
</evidence>
<dbReference type="EMBL" id="KY706202">
    <property type="protein sequence ID" value="AST09022.1"/>
    <property type="molecule type" value="Genomic_DNA"/>
</dbReference>
<dbReference type="SUPFAM" id="SSF57829">
    <property type="entry name" value="Zn-binding ribosomal proteins"/>
    <property type="match status" value="1"/>
</dbReference>
<dbReference type="GO" id="GO:0015934">
    <property type="term" value="C:large ribosomal subunit"/>
    <property type="evidence" value="ECO:0007669"/>
    <property type="project" value="InterPro"/>
</dbReference>
<sequence>MAVPKKKMSKSKKNMRKSVWKQKASKQATLALSLAKSVLSGNSKGFLYLSSDSVEN</sequence>
<comment type="similarity">
    <text evidence="1">Belongs to the bacterial ribosomal protein bL32 family.</text>
</comment>
<evidence type="ECO:0000256" key="4">
    <source>
        <dbReference type="ARBA" id="ARBA00035280"/>
    </source>
</evidence>
<dbReference type="InterPro" id="IPR011332">
    <property type="entry name" value="Ribosomal_zn-bd"/>
</dbReference>
<evidence type="ECO:0000256" key="6">
    <source>
        <dbReference type="SAM" id="MobiDB-lite"/>
    </source>
</evidence>
<protein>
    <recommendedName>
        <fullName evidence="4">Large ribosomal subunit protein bL32c</fullName>
    </recommendedName>
    <alternativeName>
        <fullName evidence="5">50S ribosomal protein L32, chloroplastic</fullName>
    </alternativeName>
</protein>
<reference evidence="7" key="1">
    <citation type="journal article" date="2017" name="PeerJ">
        <title>Chloroplast genome expansion by intron multiplication in the basal psychrophilic euglenoid Eutreptiella pomquetensis.</title>
        <authorList>
            <person name="Dabbagh N."/>
            <person name="Bennett M.S."/>
            <person name="Triemer R.E."/>
            <person name="Preisfeld A."/>
        </authorList>
    </citation>
    <scope>NUCLEOTIDE SEQUENCE</scope>
    <source>
        <strain evidence="7">CCMP1491</strain>
    </source>
</reference>
<accession>A0A223FLV5</accession>
<dbReference type="Pfam" id="PF01783">
    <property type="entry name" value="Ribosomal_L32p"/>
    <property type="match status" value="1"/>
</dbReference>
<gene>
    <name evidence="7" type="primary">rpl32</name>
</gene>
<evidence type="ECO:0000256" key="1">
    <source>
        <dbReference type="ARBA" id="ARBA00008560"/>
    </source>
</evidence>
<dbReference type="GO" id="GO:0006412">
    <property type="term" value="P:translation"/>
    <property type="evidence" value="ECO:0007669"/>
    <property type="project" value="InterPro"/>
</dbReference>
<dbReference type="GO" id="GO:0003735">
    <property type="term" value="F:structural constituent of ribosome"/>
    <property type="evidence" value="ECO:0007669"/>
    <property type="project" value="InterPro"/>
</dbReference>
<feature type="region of interest" description="Disordered" evidence="6">
    <location>
        <begin position="1"/>
        <end position="22"/>
    </location>
</feature>
<dbReference type="NCBIfam" id="TIGR01031">
    <property type="entry name" value="rpmF_bact"/>
    <property type="match status" value="1"/>
</dbReference>
<dbReference type="HAMAP" id="MF_00340">
    <property type="entry name" value="Ribosomal_bL32"/>
    <property type="match status" value="1"/>
</dbReference>
<evidence type="ECO:0000256" key="3">
    <source>
        <dbReference type="ARBA" id="ARBA00023274"/>
    </source>
</evidence>
<keyword evidence="3" id="KW-0687">Ribonucleoprotein</keyword>
<evidence type="ECO:0000313" key="7">
    <source>
        <dbReference type="EMBL" id="AST09022.1"/>
    </source>
</evidence>
<keyword evidence="2 7" id="KW-0689">Ribosomal protein</keyword>
<keyword evidence="7" id="KW-0934">Plastid</keyword>
<name>A0A223FLV5_9EUGL</name>
<dbReference type="InterPro" id="IPR044958">
    <property type="entry name" value="Ribosomal_bL32_plant/cyanobact"/>
</dbReference>